<evidence type="ECO:0000313" key="1">
    <source>
        <dbReference type="EMBL" id="ADJ17192.1"/>
    </source>
</evidence>
<sequence>MELVREIATTEPESVRELARRVDRDVGRVSRDLDTLYKAEVIEYEQKGRAKQPVLAHENIFVWPVVYDGSVLEENVQK</sequence>
<dbReference type="InterPro" id="IPR036390">
    <property type="entry name" value="WH_DNA-bd_sf"/>
</dbReference>
<dbReference type="KEGG" id="hje:HacjB3_19273"/>
<dbReference type="EMBL" id="CP002065">
    <property type="protein sequence ID" value="ADJ17192.1"/>
    <property type="molecule type" value="Genomic_DNA"/>
</dbReference>
<dbReference type="PATRIC" id="fig|795797.18.peg.3728"/>
<evidence type="ECO:0000313" key="2">
    <source>
        <dbReference type="EMBL" id="ELY41154.1"/>
    </source>
</evidence>
<evidence type="ECO:0000313" key="4">
    <source>
        <dbReference type="Proteomes" id="UP000011645"/>
    </source>
</evidence>
<dbReference type="eggNOG" id="arCOG02756">
    <property type="taxonomic scope" value="Archaea"/>
</dbReference>
<gene>
    <name evidence="1" type="ordered locus">HacjB3_19273</name>
    <name evidence="2" type="ORF">C497_01912</name>
</gene>
<dbReference type="SUPFAM" id="SSF46785">
    <property type="entry name" value="Winged helix' DNA-binding domain"/>
    <property type="match status" value="1"/>
</dbReference>
<dbReference type="Pfam" id="PF25212">
    <property type="entry name" value="HVO_A0114"/>
    <property type="match status" value="1"/>
</dbReference>
<dbReference type="InterPro" id="IPR036388">
    <property type="entry name" value="WH-like_DNA-bd_sf"/>
</dbReference>
<evidence type="ECO:0000313" key="3">
    <source>
        <dbReference type="Proteomes" id="UP000000390"/>
    </source>
</evidence>
<organism evidence="1 3">
    <name type="scientific">Halalkalicoccus jeotgali (strain DSM 18796 / CECT 7217 / JCM 14584 / KCTC 4019 / B3)</name>
    <dbReference type="NCBI Taxonomy" id="795797"/>
    <lineage>
        <taxon>Archaea</taxon>
        <taxon>Methanobacteriati</taxon>
        <taxon>Methanobacteriota</taxon>
        <taxon>Stenosarchaea group</taxon>
        <taxon>Halobacteria</taxon>
        <taxon>Halobacteriales</taxon>
        <taxon>Halococcaceae</taxon>
        <taxon>Halalkalicoccus</taxon>
    </lineage>
</organism>
<accession>D8JD39</accession>
<proteinExistence type="predicted"/>
<reference evidence="2 4" key="2">
    <citation type="journal article" date="2014" name="PLoS Genet.">
        <title>Phylogenetically driven sequencing of extremely halophilic archaea reveals strategies for static and dynamic osmo-response.</title>
        <authorList>
            <person name="Becker E.A."/>
            <person name="Seitzer P.M."/>
            <person name="Tritt A."/>
            <person name="Larsen D."/>
            <person name="Krusor M."/>
            <person name="Yao A.I."/>
            <person name="Wu D."/>
            <person name="Madern D."/>
            <person name="Eisen J.A."/>
            <person name="Darling A.E."/>
            <person name="Facciotti M.T."/>
        </authorList>
    </citation>
    <scope>NUCLEOTIDE SEQUENCE [LARGE SCALE GENOMIC DNA]</scope>
    <source>
        <strain evidence="2">B3</strain>
        <strain evidence="4">DSM 18796 / CECT 7217 / JCM 14584 / KCTC 4019 / B3</strain>
    </source>
</reference>
<protein>
    <recommendedName>
        <fullName evidence="5">HTH marR-type domain-containing protein</fullName>
    </recommendedName>
</protein>
<dbReference type="AlphaFoldDB" id="D8JD39"/>
<dbReference type="Gene3D" id="1.10.10.10">
    <property type="entry name" value="Winged helix-like DNA-binding domain superfamily/Winged helix DNA-binding domain"/>
    <property type="match status" value="1"/>
</dbReference>
<geneLocation type="plasmid" evidence="1 3">
    <name>3</name>
</geneLocation>
<dbReference type="Proteomes" id="UP000000390">
    <property type="component" value="Plasmid 3"/>
</dbReference>
<dbReference type="EMBL" id="AOHV01000006">
    <property type="protein sequence ID" value="ELY41154.1"/>
    <property type="molecule type" value="Genomic_DNA"/>
</dbReference>
<dbReference type="OrthoDB" id="325082at2157"/>
<evidence type="ECO:0008006" key="5">
    <source>
        <dbReference type="Google" id="ProtNLM"/>
    </source>
</evidence>
<reference evidence="1 3" key="1">
    <citation type="journal article" date="2010" name="J. Bacteriol.">
        <title>Complete genome sequence of Halalkalicoccus jeotgali B3(T), an extremely halophilic archaeon.</title>
        <authorList>
            <person name="Roh S.W."/>
            <person name="Nam Y.D."/>
            <person name="Nam S.H."/>
            <person name="Choi S.H."/>
            <person name="Park H.S."/>
            <person name="Bae J.W."/>
        </authorList>
    </citation>
    <scope>NUCLEOTIDE SEQUENCE [LARGE SCALE GENOMIC DNA]</scope>
    <source>
        <strain evidence="1">B3</strain>
        <strain evidence="3">DSM 18796 / CECT 7217 / JCM 14584 / KCTC 4019 / B3</strain>
        <plasmid evidence="3">3</plasmid>
    </source>
</reference>
<keyword evidence="1" id="KW-0614">Plasmid</keyword>
<dbReference type="HOGENOM" id="CLU_2613476_0_0_2"/>
<name>D8JD39_HALJB</name>
<dbReference type="Proteomes" id="UP000011645">
    <property type="component" value="Unassembled WGS sequence"/>
</dbReference>
<keyword evidence="4" id="KW-1185">Reference proteome</keyword>